<dbReference type="Proteomes" id="UP000658690">
    <property type="component" value="Unassembled WGS sequence"/>
</dbReference>
<feature type="domain" description="DUF4440" evidence="1">
    <location>
        <begin position="6"/>
        <end position="111"/>
    </location>
</feature>
<evidence type="ECO:0000313" key="3">
    <source>
        <dbReference type="Proteomes" id="UP000658690"/>
    </source>
</evidence>
<sequence length="132" mass="15081">MDETFIIACEERLRTAMLSSDVELLDELISDDLIFVNHLGQVLSKEMDIESHRSGNLKMTGIDILDQRIRLVDRVAVTITRVNLSGIFGTPFEGEFWYTRVWQNRIGTWQIVSGHCCSVTGYNTMLNTKLLN</sequence>
<proteinExistence type="predicted"/>
<dbReference type="RefSeq" id="WP_171693350.1">
    <property type="nucleotide sequence ID" value="NZ_WHOC01000175.1"/>
</dbReference>
<name>A0ABX1ZBV9_9BACL</name>
<dbReference type="Gene3D" id="3.10.450.50">
    <property type="match status" value="1"/>
</dbReference>
<dbReference type="InterPro" id="IPR032710">
    <property type="entry name" value="NTF2-like_dom_sf"/>
</dbReference>
<accession>A0ABX1ZBV9</accession>
<comment type="caution">
    <text evidence="2">The sequence shown here is derived from an EMBL/GenBank/DDBJ whole genome shotgun (WGS) entry which is preliminary data.</text>
</comment>
<dbReference type="EMBL" id="WHOC01000175">
    <property type="protein sequence ID" value="NOU90582.1"/>
    <property type="molecule type" value="Genomic_DNA"/>
</dbReference>
<protein>
    <submittedName>
        <fullName evidence="2">DUF4440 domain-containing protein</fullName>
    </submittedName>
</protein>
<reference evidence="2 3" key="1">
    <citation type="submission" date="2019-10" db="EMBL/GenBank/DDBJ databases">
        <title>Description of Paenibacillus choica sp. nov.</title>
        <authorList>
            <person name="Carlier A."/>
            <person name="Qi S."/>
        </authorList>
    </citation>
    <scope>NUCLEOTIDE SEQUENCE [LARGE SCALE GENOMIC DNA]</scope>
    <source>
        <strain evidence="2 3">LMG 31460</strain>
    </source>
</reference>
<gene>
    <name evidence="2" type="ORF">GC102_33365</name>
</gene>
<dbReference type="InterPro" id="IPR027843">
    <property type="entry name" value="DUF4440"/>
</dbReference>
<dbReference type="Pfam" id="PF14534">
    <property type="entry name" value="DUF4440"/>
    <property type="match status" value="1"/>
</dbReference>
<organism evidence="2 3">
    <name type="scientific">Paenibacillus germinis</name>
    <dbReference type="NCBI Taxonomy" id="2654979"/>
    <lineage>
        <taxon>Bacteria</taxon>
        <taxon>Bacillati</taxon>
        <taxon>Bacillota</taxon>
        <taxon>Bacilli</taxon>
        <taxon>Bacillales</taxon>
        <taxon>Paenibacillaceae</taxon>
        <taxon>Paenibacillus</taxon>
    </lineage>
</organism>
<keyword evidence="3" id="KW-1185">Reference proteome</keyword>
<evidence type="ECO:0000259" key="1">
    <source>
        <dbReference type="Pfam" id="PF14534"/>
    </source>
</evidence>
<evidence type="ECO:0000313" key="2">
    <source>
        <dbReference type="EMBL" id="NOU90582.1"/>
    </source>
</evidence>
<dbReference type="SUPFAM" id="SSF54427">
    <property type="entry name" value="NTF2-like"/>
    <property type="match status" value="1"/>
</dbReference>